<evidence type="ECO:0000256" key="2">
    <source>
        <dbReference type="ARBA" id="ARBA00005887"/>
    </source>
</evidence>
<feature type="transmembrane region" description="Helical" evidence="8">
    <location>
        <begin position="200"/>
        <end position="218"/>
    </location>
</feature>
<feature type="transmembrane region" description="Helical" evidence="8">
    <location>
        <begin position="293"/>
        <end position="311"/>
    </location>
</feature>
<dbReference type="EMBL" id="JABWDY010004937">
    <property type="protein sequence ID" value="KAF5204817.1"/>
    <property type="molecule type" value="Genomic_DNA"/>
</dbReference>
<feature type="transmembrane region" description="Helical" evidence="8">
    <location>
        <begin position="358"/>
        <end position="383"/>
    </location>
</feature>
<accession>A0A7J6X6W5</accession>
<dbReference type="GO" id="GO:0008519">
    <property type="term" value="F:ammonium channel activity"/>
    <property type="evidence" value="ECO:0007669"/>
    <property type="project" value="InterPro"/>
</dbReference>
<evidence type="ECO:0000313" key="10">
    <source>
        <dbReference type="EMBL" id="KAF5204817.1"/>
    </source>
</evidence>
<name>A0A7J6X6W5_THATH</name>
<dbReference type="AlphaFoldDB" id="A0A7J6X6W5"/>
<dbReference type="InterPro" id="IPR001905">
    <property type="entry name" value="Ammonium_transpt"/>
</dbReference>
<evidence type="ECO:0000256" key="1">
    <source>
        <dbReference type="ARBA" id="ARBA00004141"/>
    </source>
</evidence>
<evidence type="ECO:0000256" key="7">
    <source>
        <dbReference type="ARBA" id="ARBA00023177"/>
    </source>
</evidence>
<feature type="domain" description="Ammonium transporter AmtB-like" evidence="9">
    <location>
        <begin position="26"/>
        <end position="450"/>
    </location>
</feature>
<dbReference type="GO" id="GO:0005886">
    <property type="term" value="C:plasma membrane"/>
    <property type="evidence" value="ECO:0007669"/>
    <property type="project" value="UniProtKB-SubCell"/>
</dbReference>
<proteinExistence type="inferred from homology"/>
<reference evidence="10 11" key="1">
    <citation type="submission" date="2020-06" db="EMBL/GenBank/DDBJ databases">
        <title>Transcriptomic and genomic resources for Thalictrum thalictroides and T. hernandezii: Facilitating candidate gene discovery in an emerging model plant lineage.</title>
        <authorList>
            <person name="Arias T."/>
            <person name="Riano-Pachon D.M."/>
            <person name="Di Stilio V.S."/>
        </authorList>
    </citation>
    <scope>NUCLEOTIDE SEQUENCE [LARGE SCALE GENOMIC DNA]</scope>
    <source>
        <strain evidence="11">cv. WT478/WT964</strain>
        <tissue evidence="10">Leaves</tissue>
    </source>
</reference>
<feature type="transmembrane region" description="Helical" evidence="8">
    <location>
        <begin position="136"/>
        <end position="155"/>
    </location>
</feature>
<dbReference type="PANTHER" id="PTHR43029">
    <property type="entry name" value="AMMONIUM TRANSPORTER MEP2"/>
    <property type="match status" value="1"/>
</dbReference>
<dbReference type="Pfam" id="PF00909">
    <property type="entry name" value="Ammonium_transp"/>
    <property type="match status" value="1"/>
</dbReference>
<dbReference type="Proteomes" id="UP000554482">
    <property type="component" value="Unassembled WGS sequence"/>
</dbReference>
<feature type="transmembrane region" description="Helical" evidence="8">
    <location>
        <begin position="60"/>
        <end position="79"/>
    </location>
</feature>
<dbReference type="PANTHER" id="PTHR43029:SF10">
    <property type="entry name" value="AMMONIUM TRANSPORTER MEP2"/>
    <property type="match status" value="1"/>
</dbReference>
<protein>
    <recommendedName>
        <fullName evidence="8">Ammonium transporter</fullName>
    </recommendedName>
</protein>
<evidence type="ECO:0000256" key="3">
    <source>
        <dbReference type="ARBA" id="ARBA00022448"/>
    </source>
</evidence>
<keyword evidence="5 8" id="KW-1133">Transmembrane helix</keyword>
<feature type="transmembrane region" description="Helical" evidence="8">
    <location>
        <begin position="317"/>
        <end position="337"/>
    </location>
</feature>
<evidence type="ECO:0000256" key="8">
    <source>
        <dbReference type="RuleBase" id="RU362002"/>
    </source>
</evidence>
<evidence type="ECO:0000256" key="5">
    <source>
        <dbReference type="ARBA" id="ARBA00022989"/>
    </source>
</evidence>
<keyword evidence="7 8" id="KW-0924">Ammonia transport</keyword>
<keyword evidence="6 8" id="KW-0472">Membrane</keyword>
<evidence type="ECO:0000256" key="4">
    <source>
        <dbReference type="ARBA" id="ARBA00022692"/>
    </source>
</evidence>
<dbReference type="NCBIfam" id="TIGR00836">
    <property type="entry name" value="amt"/>
    <property type="match status" value="1"/>
</dbReference>
<feature type="transmembrane region" description="Helical" evidence="8">
    <location>
        <begin position="230"/>
        <end position="250"/>
    </location>
</feature>
<feature type="transmembrane region" description="Helical" evidence="8">
    <location>
        <begin position="262"/>
        <end position="286"/>
    </location>
</feature>
<dbReference type="PROSITE" id="PS01219">
    <property type="entry name" value="AMMONIUM_TRANSP"/>
    <property type="match status" value="1"/>
</dbReference>
<gene>
    <name evidence="10" type="ORF">FRX31_005597</name>
</gene>
<feature type="transmembrane region" description="Helical" evidence="8">
    <location>
        <begin position="403"/>
        <end position="428"/>
    </location>
</feature>
<evidence type="ECO:0000256" key="6">
    <source>
        <dbReference type="ARBA" id="ARBA00023136"/>
    </source>
</evidence>
<sequence>MATVVPIAYQNTSASVPDWLNKGDNAWQMISATLVGMQSVPGLVILYGSIVKKKWAVNSAFMALYAFAAVLICWVTWAYKMSFGDKLLPFWGKAGPALGQKFLIRQARLPATTQYYDSGAVETAVIAPFYPMASMVYFQFVFAAICLILIAGSLLGRMNIRAWMLFVPLWLTFSYTVGAFSLWGGGFLFHWGVMDYSGGYVIHLSSGIAGFTAAYWVGPRLKKDRERFPPNNVLLMLAGAGLLWMGWAGFNGGDPYTANIDSSIAVLNTNICAATSLLVWTCLDVIFFKKPSVIGAVQGMITGLVCITPGAGLVQGWAAIVMGILSGSIPWYTMMVIHKRWKLLQKIDDTLGVFHTHAVAGLLGGTLTGIFAEPTLCALFLPVTNSRGAVYGGSGGVQVLKQLAGACFIIGWNVVMTSIICVVINFVIPLRMPEEQLLIGDDAVHGEEAYALWGDGEIYDSSKHGWYSDETTQPKPSSGVTQVVVNE</sequence>
<dbReference type="Gene3D" id="1.10.3430.10">
    <property type="entry name" value="Ammonium transporter AmtB like domains"/>
    <property type="match status" value="1"/>
</dbReference>
<dbReference type="FunFam" id="1.10.3430.10:FF:000005">
    <property type="entry name" value="Ammonium transporter"/>
    <property type="match status" value="1"/>
</dbReference>
<comment type="similarity">
    <text evidence="2 8">Belongs to the ammonia transporter channel (TC 1.A.11.2) family.</text>
</comment>
<feature type="transmembrane region" description="Helical" evidence="8">
    <location>
        <begin position="162"/>
        <end position="188"/>
    </location>
</feature>
<comment type="caution">
    <text evidence="10">The sequence shown here is derived from an EMBL/GenBank/DDBJ whole genome shotgun (WGS) entry which is preliminary data.</text>
</comment>
<feature type="transmembrane region" description="Helical" evidence="8">
    <location>
        <begin position="26"/>
        <end position="48"/>
    </location>
</feature>
<organism evidence="10 11">
    <name type="scientific">Thalictrum thalictroides</name>
    <name type="common">Rue-anemone</name>
    <name type="synonym">Anemone thalictroides</name>
    <dbReference type="NCBI Taxonomy" id="46969"/>
    <lineage>
        <taxon>Eukaryota</taxon>
        <taxon>Viridiplantae</taxon>
        <taxon>Streptophyta</taxon>
        <taxon>Embryophyta</taxon>
        <taxon>Tracheophyta</taxon>
        <taxon>Spermatophyta</taxon>
        <taxon>Magnoliopsida</taxon>
        <taxon>Ranunculales</taxon>
        <taxon>Ranunculaceae</taxon>
        <taxon>Thalictroideae</taxon>
        <taxon>Thalictrum</taxon>
    </lineage>
</organism>
<evidence type="ECO:0000313" key="11">
    <source>
        <dbReference type="Proteomes" id="UP000554482"/>
    </source>
</evidence>
<dbReference type="InterPro" id="IPR024041">
    <property type="entry name" value="NH4_transpt_AmtB-like_dom"/>
</dbReference>
<comment type="subcellular location">
    <subcellularLocation>
        <location evidence="8">Cell membrane</location>
        <topology evidence="8">Multi-pass membrane protein</topology>
    </subcellularLocation>
    <subcellularLocation>
        <location evidence="1">Membrane</location>
        <topology evidence="1">Multi-pass membrane protein</topology>
    </subcellularLocation>
</comment>
<dbReference type="InterPro" id="IPR029020">
    <property type="entry name" value="Ammonium/urea_transptr"/>
</dbReference>
<dbReference type="InterPro" id="IPR018047">
    <property type="entry name" value="Ammonium_transpt_CS"/>
</dbReference>
<dbReference type="SUPFAM" id="SSF111352">
    <property type="entry name" value="Ammonium transporter"/>
    <property type="match status" value="1"/>
</dbReference>
<keyword evidence="4 8" id="KW-0812">Transmembrane</keyword>
<dbReference type="OrthoDB" id="534912at2759"/>
<keyword evidence="11" id="KW-1185">Reference proteome</keyword>
<keyword evidence="3 8" id="KW-0813">Transport</keyword>
<evidence type="ECO:0000259" key="9">
    <source>
        <dbReference type="Pfam" id="PF00909"/>
    </source>
</evidence>